<protein>
    <submittedName>
        <fullName evidence="1">Uncharacterized protein</fullName>
    </submittedName>
</protein>
<proteinExistence type="predicted"/>
<accession>A0A9Q0DHN9</accession>
<reference evidence="1" key="1">
    <citation type="submission" date="2022-07" db="EMBL/GenBank/DDBJ databases">
        <title>Chromosome-level genome of Muraenolepis orangiensis.</title>
        <authorList>
            <person name="Kim J."/>
        </authorList>
    </citation>
    <scope>NUCLEOTIDE SEQUENCE</scope>
    <source>
        <strain evidence="1">KU_S4_2022</strain>
        <tissue evidence="1">Muscle</tissue>
    </source>
</reference>
<name>A0A9Q0DHN9_9TELE</name>
<dbReference type="Proteomes" id="UP001148018">
    <property type="component" value="Unassembled WGS sequence"/>
</dbReference>
<gene>
    <name evidence="1" type="ORF">NHX12_009694</name>
</gene>
<dbReference type="EMBL" id="JANIIK010000115">
    <property type="protein sequence ID" value="KAJ3588840.1"/>
    <property type="molecule type" value="Genomic_DNA"/>
</dbReference>
<dbReference type="AlphaFoldDB" id="A0A9Q0DHN9"/>
<comment type="caution">
    <text evidence="1">The sequence shown here is derived from an EMBL/GenBank/DDBJ whole genome shotgun (WGS) entry which is preliminary data.</text>
</comment>
<keyword evidence="2" id="KW-1185">Reference proteome</keyword>
<evidence type="ECO:0000313" key="2">
    <source>
        <dbReference type="Proteomes" id="UP001148018"/>
    </source>
</evidence>
<organism evidence="1 2">
    <name type="scientific">Muraenolepis orangiensis</name>
    <name type="common">Patagonian moray cod</name>
    <dbReference type="NCBI Taxonomy" id="630683"/>
    <lineage>
        <taxon>Eukaryota</taxon>
        <taxon>Metazoa</taxon>
        <taxon>Chordata</taxon>
        <taxon>Craniata</taxon>
        <taxon>Vertebrata</taxon>
        <taxon>Euteleostomi</taxon>
        <taxon>Actinopterygii</taxon>
        <taxon>Neopterygii</taxon>
        <taxon>Teleostei</taxon>
        <taxon>Neoteleostei</taxon>
        <taxon>Acanthomorphata</taxon>
        <taxon>Zeiogadaria</taxon>
        <taxon>Gadariae</taxon>
        <taxon>Gadiformes</taxon>
        <taxon>Muraenolepidoidei</taxon>
        <taxon>Muraenolepididae</taxon>
        <taxon>Muraenolepis</taxon>
    </lineage>
</organism>
<evidence type="ECO:0000313" key="1">
    <source>
        <dbReference type="EMBL" id="KAJ3588840.1"/>
    </source>
</evidence>
<sequence>MVHATQLCTKCLQGPGHAETLPGIPYQLHALCGADVIRRNVLLALIECILAFHQPYPPMVSQAIRSDCDTDETEEMHTHFDPPEEMATEAAVSARKLCVGGLLRSRSLSASYR</sequence>